<gene>
    <name evidence="3" type="ORF">DSY96_05205</name>
    <name evidence="1" type="ORF">DSY97_07265</name>
    <name evidence="2" type="ORF">DSY98_02930</name>
</gene>
<sequence length="146" mass="16281">MKVTVYLSGEIHTDWRNEIKDGAQKYGLDIEFVSAVTDHDASDSAGDVLGPEDSSFWRDHKSAKVNNIRTKTLIKKSDLAVIRFGEKYKQWNAAFDAGYCAASGTPYVTLHADDIVHPLKEVDASAMAWTKTTEQVIEILKYLTKA</sequence>
<dbReference type="InterPro" id="IPR019884">
    <property type="entry name" value="YtoQ_family_protein"/>
</dbReference>
<comment type="caution">
    <text evidence="3">The sequence shown here is derived from an EMBL/GenBank/DDBJ whole genome shotgun (WGS) entry which is preliminary data.</text>
</comment>
<dbReference type="NCBIfam" id="TIGR03646">
    <property type="entry name" value="YtoQ_fam"/>
    <property type="match status" value="1"/>
</dbReference>
<reference evidence="4 5" key="1">
    <citation type="submission" date="2018-06" db="EMBL/GenBank/DDBJ databases">
        <title>Combined omics and stable isotope probing to characterize newly discovered Mariana Back-Arc vent microbial communities.</title>
        <authorList>
            <person name="Trembath-Reichert E."/>
            <person name="Huber J.A."/>
        </authorList>
    </citation>
    <scope>NUCLEOTIDE SEQUENCE [LARGE SCALE GENOMIC DNA]</scope>
    <source>
        <strain evidence="3">MAG 58</strain>
        <strain evidence="1">MAG 63_1</strain>
        <strain evidence="2">MAG 63_2</strain>
    </source>
</reference>
<evidence type="ECO:0000313" key="4">
    <source>
        <dbReference type="Proteomes" id="UP000286732"/>
    </source>
</evidence>
<accession>A0A432GNM8</accession>
<evidence type="ECO:0000313" key="5">
    <source>
        <dbReference type="Proteomes" id="UP000286801"/>
    </source>
</evidence>
<evidence type="ECO:0000313" key="6">
    <source>
        <dbReference type="Proteomes" id="UP000287917"/>
    </source>
</evidence>
<evidence type="ECO:0000313" key="1">
    <source>
        <dbReference type="EMBL" id="RTZ78586.1"/>
    </source>
</evidence>
<dbReference type="EMBL" id="QNZM01000114">
    <property type="protein sequence ID" value="RTZ81314.1"/>
    <property type="molecule type" value="Genomic_DNA"/>
</dbReference>
<evidence type="ECO:0000313" key="3">
    <source>
        <dbReference type="EMBL" id="RTZ85127.1"/>
    </source>
</evidence>
<dbReference type="Proteomes" id="UP000286732">
    <property type="component" value="Unassembled WGS sequence"/>
</dbReference>
<dbReference type="Proteomes" id="UP000286801">
    <property type="component" value="Unassembled WGS sequence"/>
</dbReference>
<dbReference type="Proteomes" id="UP000287917">
    <property type="component" value="Unassembled WGS sequence"/>
</dbReference>
<name>A0A432GNM8_9DELT</name>
<proteinExistence type="predicted"/>
<evidence type="ECO:0008006" key="7">
    <source>
        <dbReference type="Google" id="ProtNLM"/>
    </source>
</evidence>
<evidence type="ECO:0000313" key="2">
    <source>
        <dbReference type="EMBL" id="RTZ81314.1"/>
    </source>
</evidence>
<protein>
    <recommendedName>
        <fullName evidence="7">YtoQ family protein</fullName>
    </recommendedName>
</protein>
<dbReference type="AlphaFoldDB" id="A0A432GNM8"/>
<dbReference type="EMBL" id="QNZL01000197">
    <property type="protein sequence ID" value="RTZ78586.1"/>
    <property type="molecule type" value="Genomic_DNA"/>
</dbReference>
<dbReference type="EMBL" id="QNZK01000181">
    <property type="protein sequence ID" value="RTZ85127.1"/>
    <property type="molecule type" value="Genomic_DNA"/>
</dbReference>
<organism evidence="3 6">
    <name type="scientific">SAR324 cluster bacterium</name>
    <dbReference type="NCBI Taxonomy" id="2024889"/>
    <lineage>
        <taxon>Bacteria</taxon>
        <taxon>Deltaproteobacteria</taxon>
        <taxon>SAR324 cluster</taxon>
    </lineage>
</organism>
<dbReference type="Pfam" id="PF11071">
    <property type="entry name" value="Nuc_deoxyri_tr3"/>
    <property type="match status" value="1"/>
</dbReference>